<dbReference type="GO" id="GO:0009252">
    <property type="term" value="P:peptidoglycan biosynthetic process"/>
    <property type="evidence" value="ECO:0007669"/>
    <property type="project" value="UniProtKB-UniPathway"/>
</dbReference>
<dbReference type="OrthoDB" id="9804124at2"/>
<dbReference type="SMART" id="SM00740">
    <property type="entry name" value="PASTA"/>
    <property type="match status" value="2"/>
</dbReference>
<proteinExistence type="inferred from homology"/>
<dbReference type="SUPFAM" id="SSF56519">
    <property type="entry name" value="Penicillin binding protein dimerisation domain"/>
    <property type="match status" value="1"/>
</dbReference>
<keyword evidence="11" id="KW-1185">Reference proteome</keyword>
<comment type="subcellular location">
    <subcellularLocation>
        <location evidence="1">Membrane</location>
    </subcellularLocation>
</comment>
<dbReference type="RefSeq" id="WP_144087860.1">
    <property type="nucleotide sequence ID" value="NZ_VMHE01000002.1"/>
</dbReference>
<dbReference type="EC" id="3.4.16.4" evidence="4"/>
<evidence type="ECO:0000256" key="5">
    <source>
        <dbReference type="ARBA" id="ARBA00023136"/>
    </source>
</evidence>
<reference evidence="10 11" key="1">
    <citation type="submission" date="2019-07" db="EMBL/GenBank/DDBJ databases">
        <title>Allobacillus sp. nov. SKP isolated from shrimp paste of Euphausiacea.</title>
        <authorList>
            <person name="Kanchanasin P."/>
            <person name="Tanasupawat S."/>
            <person name="Shi W."/>
            <person name="Wu L."/>
            <person name="Ma J."/>
        </authorList>
    </citation>
    <scope>NUCLEOTIDE SEQUENCE [LARGE SCALE GENOMIC DNA]</scope>
    <source>
        <strain evidence="10 11">SKP4-8</strain>
    </source>
</reference>
<gene>
    <name evidence="10" type="ORF">FPQ13_02055</name>
</gene>
<keyword evidence="8" id="KW-0812">Transmembrane</keyword>
<dbReference type="InterPro" id="IPR001460">
    <property type="entry name" value="PCN-bd_Tpept"/>
</dbReference>
<dbReference type="Gene3D" id="3.30.70.2110">
    <property type="match status" value="1"/>
</dbReference>
<dbReference type="Pfam" id="PF00905">
    <property type="entry name" value="Transpeptidase"/>
    <property type="match status" value="1"/>
</dbReference>
<dbReference type="InterPro" id="IPR036138">
    <property type="entry name" value="PBP_dimer_sf"/>
</dbReference>
<dbReference type="PANTHER" id="PTHR30627">
    <property type="entry name" value="PEPTIDOGLYCAN D,D-TRANSPEPTIDASE"/>
    <property type="match status" value="1"/>
</dbReference>
<feature type="region of interest" description="Disordered" evidence="7">
    <location>
        <begin position="712"/>
        <end position="736"/>
    </location>
</feature>
<dbReference type="SUPFAM" id="SSF56601">
    <property type="entry name" value="beta-lactamase/transpeptidase-like"/>
    <property type="match status" value="1"/>
</dbReference>
<dbReference type="GO" id="GO:0008658">
    <property type="term" value="F:penicillin binding"/>
    <property type="evidence" value="ECO:0007669"/>
    <property type="project" value="InterPro"/>
</dbReference>
<evidence type="ECO:0000256" key="7">
    <source>
        <dbReference type="SAM" id="MobiDB-lite"/>
    </source>
</evidence>
<feature type="compositionally biased region" description="Acidic residues" evidence="7">
    <location>
        <begin position="723"/>
        <end position="736"/>
    </location>
</feature>
<keyword evidence="5 8" id="KW-0472">Membrane</keyword>
<comment type="caution">
    <text evidence="10">The sequence shown here is derived from an EMBL/GenBank/DDBJ whole genome shotgun (WGS) entry which is preliminary data.</text>
</comment>
<dbReference type="InterPro" id="IPR005311">
    <property type="entry name" value="PBP_dimer"/>
</dbReference>
<dbReference type="InterPro" id="IPR012338">
    <property type="entry name" value="Beta-lactam/transpept-like"/>
</dbReference>
<dbReference type="SUPFAM" id="SSF54184">
    <property type="entry name" value="Penicillin-binding protein 2x (pbp-2x), c-terminal domain"/>
    <property type="match status" value="2"/>
</dbReference>
<evidence type="ECO:0000256" key="2">
    <source>
        <dbReference type="ARBA" id="ARBA00004752"/>
    </source>
</evidence>
<sequence>MKQKNIMLIFLVGIFTLGFLIIIGRFVYIQVGGEVQSVDLIDYSNKYRQVGKELSYERGKIMDRTGMVLADNRPTYKLYAIIDESYSENSPTPLHVKNPSKTAEKLAPFLQKEPNEIEQIITNGIENDRFQVEFGMQANNLSEAEMEDIEELGLPGINFEQQMQRYYPNGAFASHILGYTRAEKGEPVAEFGVELEWDEYLQGESGSVSYNRDKYGYKLLNADEVVKPPKNGDHVYLTIDQKIQTFLEDAMTTIEKEYQPERMVAAVMDPKTGEMLAMSNRPTFNPNHPENITNWYNDVISYPIEPGSTMKMFTVAAAMEEGVYNGSETYESGKYRINENYRYIRDHNNVGWGEITYDEGIQRSSNVAVAKLLWEKIKPDTFMEYIEAFHLDRMSGIDLSGERLGKMVYQYPMEKVTMSYGQGSTFTPMQIMKAATAIANDGKMVKPYVISSVVDSESEEILYEKEPEIVGEPISAETSKQLRDLFETVITGEHGTGKNFKLDSYSSLGKTGTSQLPDPETGGWLTGPSNYLFSFMGMAPKDDPELLMFVAVKQPNIDYSYEGSRTTSYIYKTVMENSLNYLNVQPDQENSDQMEPIVLDNIIGSSIDDLEETYEEKGIEVVSLGTGEKAADSRPIEGDRLFPSNRLLVLTEGEAKMPNLLGWPLRDVLHLSELLDLELEFDGSGFVVEQSIKPGTKLNEDDQLVIELQSKEQQFENQQSESAADDSSDQDANEDE</sequence>
<dbReference type="Gene3D" id="3.40.710.10">
    <property type="entry name" value="DD-peptidase/beta-lactamase superfamily"/>
    <property type="match status" value="1"/>
</dbReference>
<organism evidence="10 11">
    <name type="scientific">Allobacillus salarius</name>
    <dbReference type="NCBI Taxonomy" id="1955272"/>
    <lineage>
        <taxon>Bacteria</taxon>
        <taxon>Bacillati</taxon>
        <taxon>Bacillota</taxon>
        <taxon>Bacilli</taxon>
        <taxon>Bacillales</taxon>
        <taxon>Bacillaceae</taxon>
        <taxon>Allobacillus</taxon>
    </lineage>
</organism>
<dbReference type="PROSITE" id="PS51178">
    <property type="entry name" value="PASTA"/>
    <property type="match status" value="1"/>
</dbReference>
<dbReference type="CDD" id="cd06575">
    <property type="entry name" value="PASTA_Pbp2x-like_2"/>
    <property type="match status" value="1"/>
</dbReference>
<comment type="similarity">
    <text evidence="3">Belongs to the transpeptidase family.</text>
</comment>
<dbReference type="AlphaFoldDB" id="A0A556PSA0"/>
<dbReference type="Pfam" id="PF03793">
    <property type="entry name" value="PASTA"/>
    <property type="match status" value="1"/>
</dbReference>
<evidence type="ECO:0000313" key="10">
    <source>
        <dbReference type="EMBL" id="TSJ67271.1"/>
    </source>
</evidence>
<dbReference type="GO" id="GO:0071555">
    <property type="term" value="P:cell wall organization"/>
    <property type="evidence" value="ECO:0007669"/>
    <property type="project" value="TreeGrafter"/>
</dbReference>
<feature type="domain" description="PASTA" evidence="9">
    <location>
        <begin position="653"/>
        <end position="710"/>
    </location>
</feature>
<comment type="pathway">
    <text evidence="2">Cell wall biogenesis; peptidoglycan biosynthesis.</text>
</comment>
<evidence type="ECO:0000259" key="9">
    <source>
        <dbReference type="PROSITE" id="PS51178"/>
    </source>
</evidence>
<name>A0A556PSA0_9BACI</name>
<feature type="transmembrane region" description="Helical" evidence="8">
    <location>
        <begin position="7"/>
        <end position="28"/>
    </location>
</feature>
<evidence type="ECO:0000256" key="6">
    <source>
        <dbReference type="ARBA" id="ARBA00034000"/>
    </source>
</evidence>
<evidence type="ECO:0000313" key="11">
    <source>
        <dbReference type="Proteomes" id="UP000316425"/>
    </source>
</evidence>
<accession>A0A556PSA0</accession>
<dbReference type="InterPro" id="IPR050515">
    <property type="entry name" value="Beta-lactam/transpept"/>
</dbReference>
<dbReference type="Gene3D" id="3.90.1310.10">
    <property type="entry name" value="Penicillin-binding protein 2a (Domain 2)"/>
    <property type="match status" value="1"/>
</dbReference>
<keyword evidence="8" id="KW-1133">Transmembrane helix</keyword>
<protein>
    <recommendedName>
        <fullName evidence="4">serine-type D-Ala-D-Ala carboxypeptidase</fullName>
        <ecNumber evidence="4">3.4.16.4</ecNumber>
    </recommendedName>
</protein>
<dbReference type="Pfam" id="PF03717">
    <property type="entry name" value="PBP_dimer"/>
    <property type="match status" value="1"/>
</dbReference>
<comment type="catalytic activity">
    <reaction evidence="6">
        <text>Preferential cleavage: (Ac)2-L-Lys-D-Ala-|-D-Ala. Also transpeptidation of peptidyl-alanyl moieties that are N-acyl substituents of D-alanine.</text>
        <dbReference type="EC" id="3.4.16.4"/>
    </reaction>
</comment>
<evidence type="ECO:0000256" key="8">
    <source>
        <dbReference type="SAM" id="Phobius"/>
    </source>
</evidence>
<dbReference type="GO" id="GO:0009002">
    <property type="term" value="F:serine-type D-Ala-D-Ala carboxypeptidase activity"/>
    <property type="evidence" value="ECO:0007669"/>
    <property type="project" value="UniProtKB-EC"/>
</dbReference>
<dbReference type="EMBL" id="VMHE01000002">
    <property type="protein sequence ID" value="TSJ67271.1"/>
    <property type="molecule type" value="Genomic_DNA"/>
</dbReference>
<evidence type="ECO:0000256" key="1">
    <source>
        <dbReference type="ARBA" id="ARBA00004370"/>
    </source>
</evidence>
<evidence type="ECO:0000256" key="4">
    <source>
        <dbReference type="ARBA" id="ARBA00012448"/>
    </source>
</evidence>
<evidence type="ECO:0000256" key="3">
    <source>
        <dbReference type="ARBA" id="ARBA00007171"/>
    </source>
</evidence>
<dbReference type="PANTHER" id="PTHR30627:SF26">
    <property type="entry name" value="PENICILLIN-BINDING PROTEIN 2B"/>
    <property type="match status" value="1"/>
</dbReference>
<dbReference type="GO" id="GO:0005886">
    <property type="term" value="C:plasma membrane"/>
    <property type="evidence" value="ECO:0007669"/>
    <property type="project" value="TreeGrafter"/>
</dbReference>
<dbReference type="Proteomes" id="UP000316425">
    <property type="component" value="Unassembled WGS sequence"/>
</dbReference>
<dbReference type="UniPathway" id="UPA00219"/>
<dbReference type="InterPro" id="IPR005543">
    <property type="entry name" value="PASTA_dom"/>
</dbReference>